<reference evidence="4" key="1">
    <citation type="journal article" date="2019" name="Int. J. Syst. Evol. Microbiol.">
        <title>The Global Catalogue of Microorganisms (GCM) 10K type strain sequencing project: providing services to taxonomists for standard genome sequencing and annotation.</title>
        <authorList>
            <consortium name="The Broad Institute Genomics Platform"/>
            <consortium name="The Broad Institute Genome Sequencing Center for Infectious Disease"/>
            <person name="Wu L."/>
            <person name="Ma J."/>
        </authorList>
    </citation>
    <scope>NUCLEOTIDE SEQUENCE [LARGE SCALE GENOMIC DNA]</scope>
    <source>
        <strain evidence="4">JCM 17021</strain>
    </source>
</reference>
<dbReference type="Pfam" id="PF01575">
    <property type="entry name" value="MaoC_dehydratas"/>
    <property type="match status" value="1"/>
</dbReference>
<dbReference type="EMBL" id="BAABCN010000010">
    <property type="protein sequence ID" value="GAA3885792.1"/>
    <property type="molecule type" value="Genomic_DNA"/>
</dbReference>
<dbReference type="Proteomes" id="UP001501803">
    <property type="component" value="Unassembled WGS sequence"/>
</dbReference>
<sequence>MIDIAYAEVPFLADRDLGCSDWMDVEQQQVDMFADAVADHQWIHVDPVKAASGPYGGPIVHGYLALALFEPLWRSVLAVRGGRSGAMLTDKVRFLSPVRVGSRVRLAASVSSILATADGFRLTVAAQVEIQGMEKPALAVQCRRDVLRDDPIAS</sequence>
<comment type="similarity">
    <text evidence="1">Belongs to the enoyl-CoA hydratase/isomerase family.</text>
</comment>
<gene>
    <name evidence="3" type="ORF">GCM10022381_29920</name>
</gene>
<evidence type="ECO:0000313" key="3">
    <source>
        <dbReference type="EMBL" id="GAA3885792.1"/>
    </source>
</evidence>
<dbReference type="PANTHER" id="PTHR42993:SF1">
    <property type="entry name" value="MAOC-LIKE DEHYDRATASE DOMAIN-CONTAINING PROTEIN"/>
    <property type="match status" value="1"/>
</dbReference>
<keyword evidence="4" id="KW-1185">Reference proteome</keyword>
<dbReference type="SUPFAM" id="SSF54637">
    <property type="entry name" value="Thioesterase/thiol ester dehydrase-isomerase"/>
    <property type="match status" value="1"/>
</dbReference>
<evidence type="ECO:0000313" key="4">
    <source>
        <dbReference type="Proteomes" id="UP001501803"/>
    </source>
</evidence>
<evidence type="ECO:0000256" key="1">
    <source>
        <dbReference type="ARBA" id="ARBA00005254"/>
    </source>
</evidence>
<name>A0ABP7KTM7_9MICO</name>
<accession>A0ABP7KTM7</accession>
<feature type="domain" description="MaoC-like" evidence="2">
    <location>
        <begin position="14"/>
        <end position="112"/>
    </location>
</feature>
<comment type="caution">
    <text evidence="3">The sequence shown here is derived from an EMBL/GenBank/DDBJ whole genome shotgun (WGS) entry which is preliminary data.</text>
</comment>
<protein>
    <submittedName>
        <fullName evidence="3">MaoC family dehydratase</fullName>
    </submittedName>
</protein>
<dbReference type="CDD" id="cd03450">
    <property type="entry name" value="NodN"/>
    <property type="match status" value="1"/>
</dbReference>
<dbReference type="Gene3D" id="3.10.129.10">
    <property type="entry name" value="Hotdog Thioesterase"/>
    <property type="match status" value="1"/>
</dbReference>
<dbReference type="PANTHER" id="PTHR42993">
    <property type="entry name" value="MAOC-LIKE DEHYDRATASE DOMAIN-CONTAINING PROTEIN"/>
    <property type="match status" value="1"/>
</dbReference>
<dbReference type="InterPro" id="IPR039375">
    <property type="entry name" value="NodN-like"/>
</dbReference>
<dbReference type="InterPro" id="IPR029069">
    <property type="entry name" value="HotDog_dom_sf"/>
</dbReference>
<proteinExistence type="inferred from homology"/>
<organism evidence="3 4">
    <name type="scientific">Leifsonia kafniensis</name>
    <dbReference type="NCBI Taxonomy" id="475957"/>
    <lineage>
        <taxon>Bacteria</taxon>
        <taxon>Bacillati</taxon>
        <taxon>Actinomycetota</taxon>
        <taxon>Actinomycetes</taxon>
        <taxon>Micrococcales</taxon>
        <taxon>Microbacteriaceae</taxon>
        <taxon>Leifsonia</taxon>
    </lineage>
</organism>
<dbReference type="InterPro" id="IPR002539">
    <property type="entry name" value="MaoC-like_dom"/>
</dbReference>
<evidence type="ECO:0000259" key="2">
    <source>
        <dbReference type="Pfam" id="PF01575"/>
    </source>
</evidence>